<dbReference type="GO" id="GO:0030170">
    <property type="term" value="F:pyridoxal phosphate binding"/>
    <property type="evidence" value="ECO:0007669"/>
    <property type="project" value="TreeGrafter"/>
</dbReference>
<dbReference type="InterPro" id="IPR020622">
    <property type="entry name" value="Ala_racemase_pyridoxalP-BS"/>
</dbReference>
<keyword evidence="3 11" id="KW-0732">Signal</keyword>
<dbReference type="Proteomes" id="UP000001317">
    <property type="component" value="Chromosome"/>
</dbReference>
<keyword evidence="14" id="KW-1185">Reference proteome</keyword>
<dbReference type="Pfam" id="PF01168">
    <property type="entry name" value="Ala_racemase_N"/>
    <property type="match status" value="1"/>
</dbReference>
<dbReference type="PRINTS" id="PR00992">
    <property type="entry name" value="ALARACEMASE"/>
</dbReference>
<feature type="modified residue" description="N6-(pyridoxal phosphate)lysine" evidence="9">
    <location>
        <position position="73"/>
    </location>
</feature>
<dbReference type="InterPro" id="IPR043698">
    <property type="entry name" value="Racemase_Bsr/Lyr"/>
</dbReference>
<dbReference type="GO" id="GO:0008784">
    <property type="term" value="F:alanine racemase activity"/>
    <property type="evidence" value="ECO:0007669"/>
    <property type="project" value="UniProtKB-EC"/>
</dbReference>
<keyword evidence="4" id="KW-0574">Periplasm</keyword>
<feature type="domain" description="Alanine racemase C-terminal" evidence="12">
    <location>
        <begin position="277"/>
        <end position="405"/>
    </location>
</feature>
<dbReference type="RefSeq" id="WP_012277911.1">
    <property type="nucleotide sequence ID" value="NC_010334.1"/>
</dbReference>
<accession>B0TMM4</accession>
<evidence type="ECO:0000313" key="13">
    <source>
        <dbReference type="EMBL" id="ABZ77384.1"/>
    </source>
</evidence>
<dbReference type="PANTHER" id="PTHR30511">
    <property type="entry name" value="ALANINE RACEMASE"/>
    <property type="match status" value="1"/>
</dbReference>
<evidence type="ECO:0000313" key="14">
    <source>
        <dbReference type="Proteomes" id="UP000001317"/>
    </source>
</evidence>
<dbReference type="EC" id="5.1.1.1" evidence="13"/>
<dbReference type="KEGG" id="shl:Shal_2833"/>
<comment type="cofactor">
    <cofactor evidence="1 9">
        <name>pyridoxal 5'-phosphate</name>
        <dbReference type="ChEBI" id="CHEBI:597326"/>
    </cofactor>
</comment>
<evidence type="ECO:0000256" key="6">
    <source>
        <dbReference type="ARBA" id="ARBA00023157"/>
    </source>
</evidence>
<evidence type="ECO:0000256" key="4">
    <source>
        <dbReference type="ARBA" id="ARBA00022764"/>
    </source>
</evidence>
<dbReference type="InterPro" id="IPR029066">
    <property type="entry name" value="PLP-binding_barrel"/>
</dbReference>
<dbReference type="CDD" id="cd06826">
    <property type="entry name" value="PLPDE_III_AR2"/>
    <property type="match status" value="1"/>
</dbReference>
<dbReference type="OrthoDB" id="9813814at2"/>
<dbReference type="GO" id="GO:0005829">
    <property type="term" value="C:cytosol"/>
    <property type="evidence" value="ECO:0007669"/>
    <property type="project" value="TreeGrafter"/>
</dbReference>
<feature type="binding site" evidence="10">
    <location>
        <position position="172"/>
    </location>
    <ligand>
        <name>substrate</name>
    </ligand>
</feature>
<dbReference type="Gene3D" id="3.20.20.10">
    <property type="entry name" value="Alanine racemase"/>
    <property type="match status" value="1"/>
</dbReference>
<dbReference type="InterPro" id="IPR009006">
    <property type="entry name" value="Ala_racemase/Decarboxylase_C"/>
</dbReference>
<dbReference type="NCBIfam" id="NF009879">
    <property type="entry name" value="PRK13340.1-4"/>
    <property type="match status" value="1"/>
</dbReference>
<reference evidence="13" key="1">
    <citation type="submission" date="2008-01" db="EMBL/GenBank/DDBJ databases">
        <title>Complete sequence of Shewanella halifaxensis HAW-EB4.</title>
        <authorList>
            <consortium name="US DOE Joint Genome Institute"/>
            <person name="Copeland A."/>
            <person name="Lucas S."/>
            <person name="Lapidus A."/>
            <person name="Glavina del Rio T."/>
            <person name="Dalin E."/>
            <person name="Tice H."/>
            <person name="Bruce D."/>
            <person name="Goodwin L."/>
            <person name="Pitluck S."/>
            <person name="Sims D."/>
            <person name="Brettin T."/>
            <person name="Detter J.C."/>
            <person name="Han C."/>
            <person name="Kuske C.R."/>
            <person name="Schmutz J."/>
            <person name="Larimer F."/>
            <person name="Land M."/>
            <person name="Hauser L."/>
            <person name="Kyrpides N."/>
            <person name="Kim E."/>
            <person name="Zhao J.-S."/>
            <person name="Richardson P."/>
        </authorList>
    </citation>
    <scope>NUCLEOTIDE SEQUENCE [LARGE SCALE GENOMIC DNA]</scope>
    <source>
        <strain evidence="13">HAW-EB4</strain>
    </source>
</reference>
<evidence type="ECO:0000256" key="3">
    <source>
        <dbReference type="ARBA" id="ARBA00022729"/>
    </source>
</evidence>
<evidence type="ECO:0000256" key="1">
    <source>
        <dbReference type="ARBA" id="ARBA00001933"/>
    </source>
</evidence>
<dbReference type="Gene3D" id="2.40.37.10">
    <property type="entry name" value="Lyase, Ornithine Decarboxylase, Chain A, domain 1"/>
    <property type="match status" value="1"/>
</dbReference>
<keyword evidence="7 13" id="KW-0413">Isomerase</keyword>
<sequence>MKTKYTIIAMFVASIGSFSTVAAPFLPSDGVSPVEAVQAANSWLEVNLTQFDSNIKELKNHIQSNVKVCAIMKADAYGNGIAGLMPTVLANNIPCIGVTSNEEIRIVRDAGFRGSLIRVRSASIAEISDTLQYDVEEFVGDANQATLLSAMAAKLDKPLKVHLVLNSGGMGRNGVDVSTQSGLNEAVQIATTADLDVVGIMTHFPSYDRDDVLVKSKSFYNSALNIIEESGLKRDSVTIHSGNSYVALNVPEAHFDMVRPGGVLYGDQPTNPEFPSIVTFKTRIASLVDLPKGATVGYDSTIKLERESLLANLPVGYSDSFPRKMGNTADVLVNGQRAKVMGVISMNTSMIDVTDLSGVKEGDEVVLFGYQGKESILAPEFEKNADVIFPEIYTQWGQTNPRIYVK</sequence>
<dbReference type="GO" id="GO:0030632">
    <property type="term" value="P:D-alanine biosynthetic process"/>
    <property type="evidence" value="ECO:0007669"/>
    <property type="project" value="TreeGrafter"/>
</dbReference>
<dbReference type="PANTHER" id="PTHR30511:SF0">
    <property type="entry name" value="ALANINE RACEMASE, CATABOLIC-RELATED"/>
    <property type="match status" value="1"/>
</dbReference>
<dbReference type="PROSITE" id="PS00395">
    <property type="entry name" value="ALANINE_RACEMASE"/>
    <property type="match status" value="1"/>
</dbReference>
<organism evidence="13 14">
    <name type="scientific">Shewanella halifaxensis (strain HAW-EB4)</name>
    <dbReference type="NCBI Taxonomy" id="458817"/>
    <lineage>
        <taxon>Bacteria</taxon>
        <taxon>Pseudomonadati</taxon>
        <taxon>Pseudomonadota</taxon>
        <taxon>Gammaproteobacteria</taxon>
        <taxon>Alteromonadales</taxon>
        <taxon>Shewanellaceae</taxon>
        <taxon>Shewanella</taxon>
    </lineage>
</organism>
<feature type="signal peptide" evidence="11">
    <location>
        <begin position="1"/>
        <end position="22"/>
    </location>
</feature>
<evidence type="ECO:0000256" key="8">
    <source>
        <dbReference type="ARBA" id="ARBA00023456"/>
    </source>
</evidence>
<evidence type="ECO:0000256" key="7">
    <source>
        <dbReference type="ARBA" id="ARBA00023235"/>
    </source>
</evidence>
<name>B0TMM4_SHEHH</name>
<dbReference type="Pfam" id="PF00842">
    <property type="entry name" value="Ala_racemase_C"/>
    <property type="match status" value="1"/>
</dbReference>
<dbReference type="SUPFAM" id="SSF50621">
    <property type="entry name" value="Alanine racemase C-terminal domain-like"/>
    <property type="match status" value="1"/>
</dbReference>
<dbReference type="InterPro" id="IPR011079">
    <property type="entry name" value="Ala_racemase_C"/>
</dbReference>
<feature type="binding site" evidence="10">
    <location>
        <position position="346"/>
    </location>
    <ligand>
        <name>substrate</name>
    </ligand>
</feature>
<dbReference type="SUPFAM" id="SSF51419">
    <property type="entry name" value="PLP-binding barrel"/>
    <property type="match status" value="1"/>
</dbReference>
<dbReference type="eggNOG" id="COG0787">
    <property type="taxonomic scope" value="Bacteria"/>
</dbReference>
<dbReference type="NCBIfam" id="TIGR00492">
    <property type="entry name" value="alr"/>
    <property type="match status" value="1"/>
</dbReference>
<dbReference type="InterPro" id="IPR001608">
    <property type="entry name" value="Ala_racemase_N"/>
</dbReference>
<dbReference type="SMART" id="SM01005">
    <property type="entry name" value="Ala_racemase_C"/>
    <property type="match status" value="1"/>
</dbReference>
<dbReference type="InterPro" id="IPR000821">
    <property type="entry name" value="Ala_racemase"/>
</dbReference>
<proteinExistence type="inferred from homology"/>
<dbReference type="HOGENOM" id="CLU_028393_2_2_6"/>
<gene>
    <name evidence="13" type="ordered locus">Shal_2833</name>
</gene>
<keyword evidence="6" id="KW-1015">Disulfide bond</keyword>
<keyword evidence="5 9" id="KW-0663">Pyridoxal phosphate</keyword>
<comment type="subcellular location">
    <subcellularLocation>
        <location evidence="2">Periplasm</location>
    </subcellularLocation>
</comment>
<dbReference type="GO" id="GO:0042597">
    <property type="term" value="C:periplasmic space"/>
    <property type="evidence" value="ECO:0007669"/>
    <property type="project" value="UniProtKB-SubCell"/>
</dbReference>
<feature type="chain" id="PRO_5002753838" evidence="11">
    <location>
        <begin position="23"/>
        <end position="406"/>
    </location>
</feature>
<dbReference type="EMBL" id="CP000931">
    <property type="protein sequence ID" value="ABZ77384.1"/>
    <property type="molecule type" value="Genomic_DNA"/>
</dbReference>
<dbReference type="STRING" id="458817.Shal_2833"/>
<comment type="similarity">
    <text evidence="8">Belongs to the alanine racemase family. Bsr subfamily.</text>
</comment>
<evidence type="ECO:0000256" key="11">
    <source>
        <dbReference type="SAM" id="SignalP"/>
    </source>
</evidence>
<evidence type="ECO:0000256" key="2">
    <source>
        <dbReference type="ARBA" id="ARBA00004418"/>
    </source>
</evidence>
<evidence type="ECO:0000256" key="10">
    <source>
        <dbReference type="PIRSR" id="PIRSR600821-52"/>
    </source>
</evidence>
<evidence type="ECO:0000259" key="12">
    <source>
        <dbReference type="SMART" id="SM01005"/>
    </source>
</evidence>
<protein>
    <submittedName>
        <fullName evidence="13">Alanine racemase</fullName>
        <ecNumber evidence="13">5.1.1.1</ecNumber>
    </submittedName>
</protein>
<dbReference type="AlphaFoldDB" id="B0TMM4"/>
<evidence type="ECO:0000256" key="9">
    <source>
        <dbReference type="PIRSR" id="PIRSR600821-50"/>
    </source>
</evidence>
<evidence type="ECO:0000256" key="5">
    <source>
        <dbReference type="ARBA" id="ARBA00022898"/>
    </source>
</evidence>